<keyword evidence="3" id="KW-1185">Reference proteome</keyword>
<evidence type="ECO:0000313" key="3">
    <source>
        <dbReference type="Proteomes" id="UP000001116"/>
    </source>
</evidence>
<dbReference type="EMBL" id="CP000750">
    <property type="protein sequence ID" value="ABS03193.1"/>
    <property type="molecule type" value="Genomic_DNA"/>
</dbReference>
<dbReference type="Proteomes" id="UP000001116">
    <property type="component" value="Chromosome"/>
</dbReference>
<dbReference type="STRING" id="266940.Krad_1707"/>
<proteinExistence type="predicted"/>
<evidence type="ECO:0000313" key="2">
    <source>
        <dbReference type="EMBL" id="ABS03193.1"/>
    </source>
</evidence>
<protein>
    <submittedName>
        <fullName evidence="2">Uncharacterized protein</fullName>
    </submittedName>
</protein>
<name>A6W8Q4_KINRD</name>
<accession>A6W8Q4</accession>
<gene>
    <name evidence="2" type="ordered locus">Krad_1707</name>
</gene>
<organism evidence="2 3">
    <name type="scientific">Kineococcus radiotolerans (strain ATCC BAA-149 / DSM 14245 / SRS30216)</name>
    <dbReference type="NCBI Taxonomy" id="266940"/>
    <lineage>
        <taxon>Bacteria</taxon>
        <taxon>Bacillati</taxon>
        <taxon>Actinomycetota</taxon>
        <taxon>Actinomycetes</taxon>
        <taxon>Kineosporiales</taxon>
        <taxon>Kineosporiaceae</taxon>
        <taxon>Kineococcus</taxon>
    </lineage>
</organism>
<dbReference type="RefSeq" id="WP_011981668.1">
    <property type="nucleotide sequence ID" value="NC_009664.2"/>
</dbReference>
<feature type="region of interest" description="Disordered" evidence="1">
    <location>
        <begin position="151"/>
        <end position="171"/>
    </location>
</feature>
<reference evidence="3" key="1">
    <citation type="journal article" date="2008" name="PLoS ONE">
        <title>Survival in nuclear waste, extreme resistance, and potential applications gleaned from the genome sequence of Kineococcus radiotolerans SRS30216.</title>
        <authorList>
            <person name="Bagwell C.E."/>
            <person name="Bhat S."/>
            <person name="Hawkins G.M."/>
            <person name="Smith B.W."/>
            <person name="Biswas T."/>
            <person name="Hoover T.R."/>
            <person name="Saunders E."/>
            <person name="Han C.S."/>
            <person name="Tsodikov O.V."/>
            <person name="Shimkets L.J."/>
        </authorList>
    </citation>
    <scope>NUCLEOTIDE SEQUENCE [LARGE SCALE GENOMIC DNA]</scope>
    <source>
        <strain evidence="3">ATCC BAA-149 / DSM 14245 / SRS30216</strain>
    </source>
</reference>
<dbReference type="AlphaFoldDB" id="A6W8Q4"/>
<dbReference type="KEGG" id="kra:Krad_1707"/>
<evidence type="ECO:0000256" key="1">
    <source>
        <dbReference type="SAM" id="MobiDB-lite"/>
    </source>
</evidence>
<dbReference type="OrthoDB" id="6301849at2"/>
<dbReference type="HOGENOM" id="CLU_1560897_0_0_11"/>
<sequence>MGLQAEWDPVGKTVIAFLDDTDAFRPRQATGAAPTPGVATVVLNVQSVWPDPYLPLLPDLLGPAVVRWDADTNTLVREWPQARYTPDAVRAGLTALVNTLARTTLAVTDWVVVRQLETEEPVPEAIAAHRSAVRAWTKERKATLQAASPAGLLAFDLTPPAPPADSPRDDE</sequence>